<organism evidence="2">
    <name type="scientific">Culex pipiens</name>
    <name type="common">House mosquito</name>
    <dbReference type="NCBI Taxonomy" id="7175"/>
    <lineage>
        <taxon>Eukaryota</taxon>
        <taxon>Metazoa</taxon>
        <taxon>Ecdysozoa</taxon>
        <taxon>Arthropoda</taxon>
        <taxon>Hexapoda</taxon>
        <taxon>Insecta</taxon>
        <taxon>Pterygota</taxon>
        <taxon>Neoptera</taxon>
        <taxon>Endopterygota</taxon>
        <taxon>Diptera</taxon>
        <taxon>Nematocera</taxon>
        <taxon>Culicoidea</taxon>
        <taxon>Culicidae</taxon>
        <taxon>Culicinae</taxon>
        <taxon>Culicini</taxon>
        <taxon>Culex</taxon>
        <taxon>Culex</taxon>
    </lineage>
</organism>
<dbReference type="EMBL" id="HBUE01082078">
    <property type="protein sequence ID" value="CAG6478028.1"/>
    <property type="molecule type" value="Transcribed_RNA"/>
</dbReference>
<keyword evidence="1" id="KW-1133">Transmembrane helix</keyword>
<protein>
    <submittedName>
        <fullName evidence="2">(northern house mosquito) hypothetical protein</fullName>
    </submittedName>
</protein>
<sequence>MAPIRSARGIICPVETPRRRGGMCFAVTRDLGWGGLHRRIFERSSGNPGEGSAGGAHRFHFGPLAGVFEAHVVANGVRVGEAASALDHRTDGAVPGVVPVQVLPENARFQRDFAEWAWQQVDLAGGGAGAGVVGVVVRVEQVGRGRRVLLGLLGLLVLLLLAARVVVQGASGEVRRERGHRYGVVYAVLGRGRGRGGRSCRGRRQQEPGQLLLVPLEVRLKPSLLVHDVLLQGKITRTGLVGDEEISLVTAIPEGTPITTGSCRGRRQHSRRGQLFVVVTVHRAVLLHVFVVDAFLVLFLILVHVVATVAVPFRFVLCRRSVHSSVDRGT</sequence>
<feature type="transmembrane region" description="Helical" evidence="1">
    <location>
        <begin position="297"/>
        <end position="317"/>
    </location>
</feature>
<name>A0A8D8BLQ5_CULPI</name>
<dbReference type="EMBL" id="HBUE01082075">
    <property type="protein sequence ID" value="CAG6478025.1"/>
    <property type="molecule type" value="Transcribed_RNA"/>
</dbReference>
<evidence type="ECO:0000256" key="1">
    <source>
        <dbReference type="SAM" id="Phobius"/>
    </source>
</evidence>
<dbReference type="AlphaFoldDB" id="A0A8D8BLQ5"/>
<evidence type="ECO:0000313" key="2">
    <source>
        <dbReference type="EMBL" id="CAG6478021.1"/>
    </source>
</evidence>
<keyword evidence="1" id="KW-0472">Membrane</keyword>
<dbReference type="EMBL" id="HBUE01082076">
    <property type="protein sequence ID" value="CAG6478026.1"/>
    <property type="molecule type" value="Transcribed_RNA"/>
</dbReference>
<keyword evidence="1" id="KW-0812">Transmembrane</keyword>
<dbReference type="EMBL" id="HBUE01082071">
    <property type="protein sequence ID" value="CAG6478021.1"/>
    <property type="molecule type" value="Transcribed_RNA"/>
</dbReference>
<accession>A0A8D8BLQ5</accession>
<reference evidence="2" key="1">
    <citation type="submission" date="2021-05" db="EMBL/GenBank/DDBJ databases">
        <authorList>
            <person name="Alioto T."/>
            <person name="Alioto T."/>
            <person name="Gomez Garrido J."/>
        </authorList>
    </citation>
    <scope>NUCLEOTIDE SEQUENCE</scope>
</reference>
<feature type="transmembrane region" description="Helical" evidence="1">
    <location>
        <begin position="148"/>
        <end position="167"/>
    </location>
</feature>
<dbReference type="EMBL" id="HBUE01082073">
    <property type="protein sequence ID" value="CAG6478023.1"/>
    <property type="molecule type" value="Transcribed_RNA"/>
</dbReference>
<proteinExistence type="predicted"/>
<feature type="transmembrane region" description="Helical" evidence="1">
    <location>
        <begin position="274"/>
        <end position="291"/>
    </location>
</feature>